<feature type="transmembrane region" description="Helical" evidence="1">
    <location>
        <begin position="20"/>
        <end position="39"/>
    </location>
</feature>
<keyword evidence="3" id="KW-1185">Reference proteome</keyword>
<keyword evidence="1" id="KW-1133">Transmembrane helix</keyword>
<name>A0ABT2S902_9FIRM</name>
<feature type="transmembrane region" description="Helical" evidence="1">
    <location>
        <begin position="116"/>
        <end position="134"/>
    </location>
</feature>
<accession>A0ABT2S902</accession>
<feature type="transmembrane region" description="Helical" evidence="1">
    <location>
        <begin position="84"/>
        <end position="104"/>
    </location>
</feature>
<keyword evidence="1" id="KW-0472">Membrane</keyword>
<dbReference type="EMBL" id="JAOQJV010000025">
    <property type="protein sequence ID" value="MCU6701059.1"/>
    <property type="molecule type" value="Genomic_DNA"/>
</dbReference>
<sequence>MMKEKIYDSSGIMKKEIRIIISAGVFVILLAGTLFLYYHNPKDGLGLVCPIYTLTGYYCPGCGAGRACYAILHMQFYQAFRYNPLLVLILPWLILYYLICWIQWLICGREKLSVNIPLWIPMTVLIMMLIYGIVRNIGVYPFTVLAPTKVL</sequence>
<dbReference type="InterPro" id="IPR021215">
    <property type="entry name" value="DUF2752"/>
</dbReference>
<feature type="transmembrane region" description="Helical" evidence="1">
    <location>
        <begin position="51"/>
        <end position="72"/>
    </location>
</feature>
<gene>
    <name evidence="2" type="ORF">OCV65_12585</name>
</gene>
<comment type="caution">
    <text evidence="2">The sequence shown here is derived from an EMBL/GenBank/DDBJ whole genome shotgun (WGS) entry which is preliminary data.</text>
</comment>
<evidence type="ECO:0000313" key="3">
    <source>
        <dbReference type="Proteomes" id="UP001207605"/>
    </source>
</evidence>
<protein>
    <submittedName>
        <fullName evidence="2">DUF2752 domain-containing protein</fullName>
    </submittedName>
</protein>
<keyword evidence="1" id="KW-0812">Transmembrane</keyword>
<organism evidence="2 3">
    <name type="scientific">Dorea ammoniilytica</name>
    <dbReference type="NCBI Taxonomy" id="2981788"/>
    <lineage>
        <taxon>Bacteria</taxon>
        <taxon>Bacillati</taxon>
        <taxon>Bacillota</taxon>
        <taxon>Clostridia</taxon>
        <taxon>Lachnospirales</taxon>
        <taxon>Lachnospiraceae</taxon>
        <taxon>Dorea</taxon>
    </lineage>
</organism>
<reference evidence="2 3" key="1">
    <citation type="journal article" date="2021" name="ISME Commun">
        <title>Automated analysis of genomic sequences facilitates high-throughput and comprehensive description of bacteria.</title>
        <authorList>
            <person name="Hitch T.C.A."/>
        </authorList>
    </citation>
    <scope>NUCLEOTIDE SEQUENCE [LARGE SCALE GENOMIC DNA]</scope>
    <source>
        <strain evidence="2 3">Sanger_02</strain>
    </source>
</reference>
<dbReference type="Pfam" id="PF10825">
    <property type="entry name" value="DUF2752"/>
    <property type="match status" value="1"/>
</dbReference>
<dbReference type="Proteomes" id="UP001207605">
    <property type="component" value="Unassembled WGS sequence"/>
</dbReference>
<proteinExistence type="predicted"/>
<evidence type="ECO:0000256" key="1">
    <source>
        <dbReference type="SAM" id="Phobius"/>
    </source>
</evidence>
<dbReference type="RefSeq" id="WP_262582337.1">
    <property type="nucleotide sequence ID" value="NZ_JAOQJV010000025.1"/>
</dbReference>
<evidence type="ECO:0000313" key="2">
    <source>
        <dbReference type="EMBL" id="MCU6701059.1"/>
    </source>
</evidence>